<comment type="caution">
    <text evidence="1">The sequence shown here is derived from an EMBL/GenBank/DDBJ whole genome shotgun (WGS) entry which is preliminary data.</text>
</comment>
<evidence type="ECO:0000313" key="2">
    <source>
        <dbReference type="Proteomes" id="UP000542342"/>
    </source>
</evidence>
<protein>
    <recommendedName>
        <fullName evidence="3">Intracellular proteinase inhibitor BsuPI domain-containing protein</fullName>
    </recommendedName>
</protein>
<keyword evidence="2" id="KW-1185">Reference proteome</keyword>
<proteinExistence type="predicted"/>
<evidence type="ECO:0008006" key="3">
    <source>
        <dbReference type="Google" id="ProtNLM"/>
    </source>
</evidence>
<gene>
    <name evidence="1" type="ORF">H0921_11825</name>
</gene>
<dbReference type="Gene3D" id="2.60.40.2360">
    <property type="entry name" value="Intracellular proteinase inhibitor BsuPI"/>
    <property type="match status" value="1"/>
</dbReference>
<accession>A0A7V8VF31</accession>
<dbReference type="Proteomes" id="UP000542342">
    <property type="component" value="Unassembled WGS sequence"/>
</dbReference>
<name>A0A7V8VF31_9BACT</name>
<sequence>MNGTFLFAILLGCYSHSQDASPMQQKKKESALECRLIVAQRKIKIGEVPTNTAVELKNTGKEDIRITYNTHPFEHLDIEVCSPDGEKISDSETKYGGIFSPSTPKPMQTLTLRPGESYRFTVSLFATTPEEKRKSPGDYRIKAVFDDGNIRSVSSEITLTLVAE</sequence>
<evidence type="ECO:0000313" key="1">
    <source>
        <dbReference type="EMBL" id="MBA2226850.1"/>
    </source>
</evidence>
<organism evidence="1 2">
    <name type="scientific">Thermogemmata fonticola</name>
    <dbReference type="NCBI Taxonomy" id="2755323"/>
    <lineage>
        <taxon>Bacteria</taxon>
        <taxon>Pseudomonadati</taxon>
        <taxon>Planctomycetota</taxon>
        <taxon>Planctomycetia</taxon>
        <taxon>Gemmatales</taxon>
        <taxon>Gemmataceae</taxon>
        <taxon>Thermogemmata</taxon>
    </lineage>
</organism>
<dbReference type="EMBL" id="JACEFB010000008">
    <property type="protein sequence ID" value="MBA2226850.1"/>
    <property type="molecule type" value="Genomic_DNA"/>
</dbReference>
<dbReference type="AlphaFoldDB" id="A0A7V8VF31"/>
<reference evidence="1 2" key="1">
    <citation type="submission" date="2020-07" db="EMBL/GenBank/DDBJ databases">
        <title>Thermogemmata thermophila gen. nov., sp. nov., a novel moderate thermophilic planctomycete from a Kamchatka hot spring.</title>
        <authorList>
            <person name="Elcheninov A.G."/>
            <person name="Podosokorskaya O.A."/>
            <person name="Kovaleva O.L."/>
            <person name="Novikov A."/>
            <person name="Bonch-Osmolovskaya E.A."/>
            <person name="Toshchakov S.V."/>
            <person name="Kublanov I.V."/>
        </authorList>
    </citation>
    <scope>NUCLEOTIDE SEQUENCE [LARGE SCALE GENOMIC DNA]</scope>
    <source>
        <strain evidence="1 2">2918</strain>
    </source>
</reference>
<dbReference type="RefSeq" id="WP_194538289.1">
    <property type="nucleotide sequence ID" value="NZ_JACEFB010000008.1"/>
</dbReference>
<dbReference type="InterPro" id="IPR038144">
    <property type="entry name" value="IPI"/>
</dbReference>